<sequence>MLNYIHKLNMLGVEIYKHANSGKWFYKNKHGDMKRLPLF</sequence>
<comment type="caution">
    <text evidence="1">The sequence shown here is derived from an EMBL/GenBank/DDBJ whole genome shotgun (WGS) entry which is preliminary data.</text>
</comment>
<dbReference type="EMBL" id="JACHHJ010000001">
    <property type="protein sequence ID" value="MBB6448166.1"/>
    <property type="molecule type" value="Genomic_DNA"/>
</dbReference>
<gene>
    <name evidence="1" type="ORF">HNR44_000115</name>
</gene>
<proteinExistence type="predicted"/>
<dbReference type="Proteomes" id="UP000568839">
    <property type="component" value="Unassembled WGS sequence"/>
</dbReference>
<keyword evidence="2" id="KW-1185">Reference proteome</keyword>
<protein>
    <submittedName>
        <fullName evidence="1">Uncharacterized protein</fullName>
    </submittedName>
</protein>
<evidence type="ECO:0000313" key="1">
    <source>
        <dbReference type="EMBL" id="MBB6448166.1"/>
    </source>
</evidence>
<dbReference type="AlphaFoldDB" id="A0A841PLS2"/>
<organism evidence="1 2">
    <name type="scientific">Geomicrobium halophilum</name>
    <dbReference type="NCBI Taxonomy" id="549000"/>
    <lineage>
        <taxon>Bacteria</taxon>
        <taxon>Bacillati</taxon>
        <taxon>Bacillota</taxon>
        <taxon>Bacilli</taxon>
        <taxon>Bacillales</taxon>
        <taxon>Geomicrobium</taxon>
    </lineage>
</organism>
<evidence type="ECO:0000313" key="2">
    <source>
        <dbReference type="Proteomes" id="UP000568839"/>
    </source>
</evidence>
<name>A0A841PLS2_9BACL</name>
<accession>A0A841PLS2</accession>
<reference evidence="1 2" key="1">
    <citation type="submission" date="2020-08" db="EMBL/GenBank/DDBJ databases">
        <title>Genomic Encyclopedia of Type Strains, Phase IV (KMG-IV): sequencing the most valuable type-strain genomes for metagenomic binning, comparative biology and taxonomic classification.</title>
        <authorList>
            <person name="Goeker M."/>
        </authorList>
    </citation>
    <scope>NUCLEOTIDE SEQUENCE [LARGE SCALE GENOMIC DNA]</scope>
    <source>
        <strain evidence="1 2">DSM 21769</strain>
    </source>
</reference>